<dbReference type="GO" id="GO:0005506">
    <property type="term" value="F:iron ion binding"/>
    <property type="evidence" value="ECO:0007669"/>
    <property type="project" value="InterPro"/>
</dbReference>
<dbReference type="PANTHER" id="PTHR24286:SF384">
    <property type="entry name" value="P450, PUTATIVE (EUROFUNG)-RELATED"/>
    <property type="match status" value="1"/>
</dbReference>
<evidence type="ECO:0000256" key="6">
    <source>
        <dbReference type="ARBA" id="ARBA00023033"/>
    </source>
</evidence>
<sequence>MIGTAAGEEMKRRPRIADQKGGGDRNWKWKGKERKIAGGETEEEGARGEEGRGASPPRRQQPEREPYKHFKSQVMEIVESKGTGELLNWDDVNKMRYTWNVVCEAMRLAPPAQIGFKEALTDFTFAGFTIPKGWKACWSAHSTHKDPDYFPNPEIFDPTRNWAVLVETRKFTAVIPPGKDFGQQTMANASLTSHRDGVVEKPVELVGALVWERLRFGGTEVAIRFGFGKFCPNPSLPTKKMSLEIQQASKFKT</sequence>
<keyword evidence="4" id="KW-0560">Oxidoreductase</keyword>
<evidence type="ECO:0000256" key="5">
    <source>
        <dbReference type="ARBA" id="ARBA00023004"/>
    </source>
</evidence>
<dbReference type="GO" id="GO:0020037">
    <property type="term" value="F:heme binding"/>
    <property type="evidence" value="ECO:0007669"/>
    <property type="project" value="InterPro"/>
</dbReference>
<evidence type="ECO:0000313" key="9">
    <source>
        <dbReference type="Proteomes" id="UP000428333"/>
    </source>
</evidence>
<evidence type="ECO:0000256" key="7">
    <source>
        <dbReference type="SAM" id="MobiDB-lite"/>
    </source>
</evidence>
<dbReference type="EMBL" id="QEFC01003791">
    <property type="protein sequence ID" value="KAE9446234.1"/>
    <property type="molecule type" value="Genomic_DNA"/>
</dbReference>
<dbReference type="SUPFAM" id="SSF48264">
    <property type="entry name" value="Cytochrome P450"/>
    <property type="match status" value="1"/>
</dbReference>
<evidence type="ECO:0000256" key="4">
    <source>
        <dbReference type="ARBA" id="ARBA00023002"/>
    </source>
</evidence>
<dbReference type="GO" id="GO:0016125">
    <property type="term" value="P:sterol metabolic process"/>
    <property type="evidence" value="ECO:0007669"/>
    <property type="project" value="TreeGrafter"/>
</dbReference>
<evidence type="ECO:0000256" key="2">
    <source>
        <dbReference type="ARBA" id="ARBA00022617"/>
    </source>
</evidence>
<comment type="caution">
    <text evidence="8">The sequence shown here is derived from an EMBL/GenBank/DDBJ whole genome shotgun (WGS) entry which is preliminary data.</text>
</comment>
<feature type="non-terminal residue" evidence="8">
    <location>
        <position position="1"/>
    </location>
</feature>
<dbReference type="GO" id="GO:0016705">
    <property type="term" value="F:oxidoreductase activity, acting on paired donors, with incorporation or reduction of molecular oxygen"/>
    <property type="evidence" value="ECO:0007669"/>
    <property type="project" value="InterPro"/>
</dbReference>
<reference evidence="8 9" key="1">
    <citation type="journal article" date="2019" name="Genome Biol. Evol.">
        <title>The Rhododendron genome and chromosomal organization provide insight into shared whole-genome duplications across the heath family (Ericaceae).</title>
        <authorList>
            <person name="Soza V.L."/>
            <person name="Lindsley D."/>
            <person name="Waalkes A."/>
            <person name="Ramage E."/>
            <person name="Patwardhan R.P."/>
            <person name="Burton J.N."/>
            <person name="Adey A."/>
            <person name="Kumar A."/>
            <person name="Qiu R."/>
            <person name="Shendure J."/>
            <person name="Hall B."/>
        </authorList>
    </citation>
    <scope>NUCLEOTIDE SEQUENCE [LARGE SCALE GENOMIC DNA]</scope>
    <source>
        <strain evidence="8">RSF 1966-606</strain>
    </source>
</reference>
<keyword evidence="3" id="KW-0479">Metal-binding</keyword>
<keyword evidence="9" id="KW-1185">Reference proteome</keyword>
<keyword evidence="5" id="KW-0408">Iron</keyword>
<accession>A0A6A4KQ93</accession>
<evidence type="ECO:0000313" key="8">
    <source>
        <dbReference type="EMBL" id="KAE9446234.1"/>
    </source>
</evidence>
<evidence type="ECO:0000256" key="1">
    <source>
        <dbReference type="ARBA" id="ARBA00010617"/>
    </source>
</evidence>
<dbReference type="OrthoDB" id="1470350at2759"/>
<dbReference type="Gene3D" id="1.10.630.10">
    <property type="entry name" value="Cytochrome P450"/>
    <property type="match status" value="1"/>
</dbReference>
<keyword evidence="2" id="KW-0349">Heme</keyword>
<name>A0A6A4KQ93_9ERIC</name>
<evidence type="ECO:0000256" key="3">
    <source>
        <dbReference type="ARBA" id="ARBA00022723"/>
    </source>
</evidence>
<proteinExistence type="inferred from homology"/>
<dbReference type="Pfam" id="PF00067">
    <property type="entry name" value="p450"/>
    <property type="match status" value="1"/>
</dbReference>
<organism evidence="8 9">
    <name type="scientific">Rhododendron williamsianum</name>
    <dbReference type="NCBI Taxonomy" id="262921"/>
    <lineage>
        <taxon>Eukaryota</taxon>
        <taxon>Viridiplantae</taxon>
        <taxon>Streptophyta</taxon>
        <taxon>Embryophyta</taxon>
        <taxon>Tracheophyta</taxon>
        <taxon>Spermatophyta</taxon>
        <taxon>Magnoliopsida</taxon>
        <taxon>eudicotyledons</taxon>
        <taxon>Gunneridae</taxon>
        <taxon>Pentapetalae</taxon>
        <taxon>asterids</taxon>
        <taxon>Ericales</taxon>
        <taxon>Ericaceae</taxon>
        <taxon>Ericoideae</taxon>
        <taxon>Rhodoreae</taxon>
        <taxon>Rhododendron</taxon>
    </lineage>
</organism>
<feature type="region of interest" description="Disordered" evidence="7">
    <location>
        <begin position="1"/>
        <end position="69"/>
    </location>
</feature>
<protein>
    <submittedName>
        <fullName evidence="8">Uncharacterized protein</fullName>
    </submittedName>
</protein>
<feature type="compositionally biased region" description="Basic and acidic residues" evidence="7">
    <location>
        <begin position="8"/>
        <end position="27"/>
    </location>
</feature>
<dbReference type="InterPro" id="IPR001128">
    <property type="entry name" value="Cyt_P450"/>
</dbReference>
<comment type="similarity">
    <text evidence="1">Belongs to the cytochrome P450 family.</text>
</comment>
<keyword evidence="6" id="KW-0503">Monooxygenase</keyword>
<dbReference type="AlphaFoldDB" id="A0A6A4KQ93"/>
<dbReference type="GO" id="GO:0004497">
    <property type="term" value="F:monooxygenase activity"/>
    <property type="evidence" value="ECO:0007669"/>
    <property type="project" value="UniProtKB-KW"/>
</dbReference>
<dbReference type="Proteomes" id="UP000428333">
    <property type="component" value="Linkage Group LG13"/>
</dbReference>
<gene>
    <name evidence="8" type="ORF">C3L33_21868</name>
</gene>
<dbReference type="PANTHER" id="PTHR24286">
    <property type="entry name" value="CYTOCHROME P450 26"/>
    <property type="match status" value="1"/>
</dbReference>
<dbReference type="InterPro" id="IPR036396">
    <property type="entry name" value="Cyt_P450_sf"/>
</dbReference>